<dbReference type="GO" id="GO:0016747">
    <property type="term" value="F:acyltransferase activity, transferring groups other than amino-acyl groups"/>
    <property type="evidence" value="ECO:0007669"/>
    <property type="project" value="InterPro"/>
</dbReference>
<dbReference type="PANTHER" id="PTHR43877">
    <property type="entry name" value="AMINOALKYLPHOSPHONATE N-ACETYLTRANSFERASE-RELATED-RELATED"/>
    <property type="match status" value="1"/>
</dbReference>
<dbReference type="Proteomes" id="UP000326202">
    <property type="component" value="Chromosome"/>
</dbReference>
<dbReference type="KEGG" id="htq:FRZ44_41570"/>
<proteinExistence type="predicted"/>
<protein>
    <submittedName>
        <fullName evidence="4">Acetyltransferase</fullName>
    </submittedName>
</protein>
<sequence>MRAAVPADGDAIAALLHEAFASYDGKLQPRPGALSETGPGIAAALVKGAGSVAEAGGLLVGSVLWHPEGEGFYLGRLAVRPGWRRRGIARALVGSVIAAAQGARVRQVTLNVRILLPDNIAFFESMGFAPIAARAHPGMDHPTYYVMIRSLD</sequence>
<evidence type="ECO:0000256" key="1">
    <source>
        <dbReference type="ARBA" id="ARBA00022679"/>
    </source>
</evidence>
<evidence type="ECO:0000313" key="4">
    <source>
        <dbReference type="EMBL" id="QEX18846.1"/>
    </source>
</evidence>
<keyword evidence="1 4" id="KW-0808">Transferase</keyword>
<dbReference type="InterPro" id="IPR016181">
    <property type="entry name" value="Acyl_CoA_acyltransferase"/>
</dbReference>
<keyword evidence="5" id="KW-1185">Reference proteome</keyword>
<dbReference type="PROSITE" id="PS51186">
    <property type="entry name" value="GNAT"/>
    <property type="match status" value="1"/>
</dbReference>
<dbReference type="AlphaFoldDB" id="A0A5J6MVN7"/>
<organism evidence="4 5">
    <name type="scientific">Hypericibacter terrae</name>
    <dbReference type="NCBI Taxonomy" id="2602015"/>
    <lineage>
        <taxon>Bacteria</taxon>
        <taxon>Pseudomonadati</taxon>
        <taxon>Pseudomonadota</taxon>
        <taxon>Alphaproteobacteria</taxon>
        <taxon>Rhodospirillales</taxon>
        <taxon>Dongiaceae</taxon>
        <taxon>Hypericibacter</taxon>
    </lineage>
</organism>
<gene>
    <name evidence="4" type="ORF">FRZ44_41570</name>
</gene>
<name>A0A5J6MVN7_9PROT</name>
<accession>A0A5J6MVN7</accession>
<dbReference type="Pfam" id="PF13508">
    <property type="entry name" value="Acetyltransf_7"/>
    <property type="match status" value="1"/>
</dbReference>
<reference evidence="4 5" key="1">
    <citation type="submission" date="2019-08" db="EMBL/GenBank/DDBJ databases">
        <title>Hyperibacter terrae gen. nov., sp. nov. and Hyperibacter viscosus sp. nov., two new members in the family Rhodospirillaceae isolated from the rhizosphere of Hypericum perforatum.</title>
        <authorList>
            <person name="Noviana Z."/>
        </authorList>
    </citation>
    <scope>NUCLEOTIDE SEQUENCE [LARGE SCALE GENOMIC DNA]</scope>
    <source>
        <strain evidence="4 5">R5913</strain>
    </source>
</reference>
<dbReference type="Gene3D" id="3.40.630.30">
    <property type="match status" value="1"/>
</dbReference>
<feature type="domain" description="N-acetyltransferase" evidence="3">
    <location>
        <begin position="1"/>
        <end position="152"/>
    </location>
</feature>
<evidence type="ECO:0000256" key="2">
    <source>
        <dbReference type="ARBA" id="ARBA00023315"/>
    </source>
</evidence>
<dbReference type="InterPro" id="IPR050832">
    <property type="entry name" value="Bact_Acetyltransf"/>
</dbReference>
<evidence type="ECO:0000259" key="3">
    <source>
        <dbReference type="PROSITE" id="PS51186"/>
    </source>
</evidence>
<dbReference type="CDD" id="cd04301">
    <property type="entry name" value="NAT_SF"/>
    <property type="match status" value="1"/>
</dbReference>
<dbReference type="EMBL" id="CP042906">
    <property type="protein sequence ID" value="QEX18846.1"/>
    <property type="molecule type" value="Genomic_DNA"/>
</dbReference>
<dbReference type="PANTHER" id="PTHR43877:SF1">
    <property type="entry name" value="ACETYLTRANSFERASE"/>
    <property type="match status" value="1"/>
</dbReference>
<dbReference type="InterPro" id="IPR000182">
    <property type="entry name" value="GNAT_dom"/>
</dbReference>
<dbReference type="RefSeq" id="WP_191908219.1">
    <property type="nucleotide sequence ID" value="NZ_CP042906.1"/>
</dbReference>
<keyword evidence="2" id="KW-0012">Acyltransferase</keyword>
<dbReference type="SUPFAM" id="SSF55729">
    <property type="entry name" value="Acyl-CoA N-acyltransferases (Nat)"/>
    <property type="match status" value="1"/>
</dbReference>
<evidence type="ECO:0000313" key="5">
    <source>
        <dbReference type="Proteomes" id="UP000326202"/>
    </source>
</evidence>